<evidence type="ECO:0000256" key="8">
    <source>
        <dbReference type="SAM" id="Phobius"/>
    </source>
</evidence>
<feature type="region of interest" description="Disordered" evidence="7">
    <location>
        <begin position="1"/>
        <end position="92"/>
    </location>
</feature>
<evidence type="ECO:0000256" key="2">
    <source>
        <dbReference type="ARBA" id="ARBA00007531"/>
    </source>
</evidence>
<gene>
    <name evidence="9" type="ORF">AB8998_10240</name>
</gene>
<dbReference type="InterPro" id="IPR038468">
    <property type="entry name" value="MmpS_C"/>
</dbReference>
<comment type="similarity">
    <text evidence="2">Belongs to the MmpS family.</text>
</comment>
<keyword evidence="3" id="KW-1003">Cell membrane</keyword>
<dbReference type="InterPro" id="IPR008693">
    <property type="entry name" value="MmpS"/>
</dbReference>
<protein>
    <submittedName>
        <fullName evidence="9">MmpS family transport accessory protein</fullName>
    </submittedName>
</protein>
<name>A0ABV4BYJ3_9MYCO</name>
<comment type="subcellular location">
    <subcellularLocation>
        <location evidence="1">Cell membrane</location>
    </subcellularLocation>
</comment>
<sequence length="263" mass="28001">MNDPRRPERFSPPQSGSEPTDPRGRWYSPPVDPAYADQASFAPTYGGHYPQWTTGLNEAEPTAPLPTYWQYGQPPPGEMPPPGIAPPPPRSPKAPRWLWVASGIAVLLVVGLVALVLINTVIQTQTALPPMPGPGTWIPTPTTAPPTRTPHSPFPAPVPPTFGPETPSETTGPPAAMQDVVYEVTGEGRALSIMYVATGGLIQTEFNVALPWSKQVRLAKSPTHPANVTIVNFGHDVTCTVTVAGVQVSRRVGVGLTMCDARG</sequence>
<dbReference type="EMBL" id="JBGEDP010000001">
    <property type="protein sequence ID" value="MEY8015364.1"/>
    <property type="molecule type" value="Genomic_DNA"/>
</dbReference>
<comment type="caution">
    <text evidence="9">The sequence shown here is derived from an EMBL/GenBank/DDBJ whole genome shotgun (WGS) entry which is preliminary data.</text>
</comment>
<keyword evidence="5 8" id="KW-1133">Transmembrane helix</keyword>
<evidence type="ECO:0000256" key="6">
    <source>
        <dbReference type="ARBA" id="ARBA00023136"/>
    </source>
</evidence>
<keyword evidence="10" id="KW-1185">Reference proteome</keyword>
<dbReference type="Proteomes" id="UP001564760">
    <property type="component" value="Unassembled WGS sequence"/>
</dbReference>
<reference evidence="9 10" key="1">
    <citation type="submission" date="2024-08" db="EMBL/GenBank/DDBJ databases">
        <title>Mycobacterium servetensis sp. nov., a novel rapid-growing mycobacterial species recovered from a human patient in Zaragoza, Spain.</title>
        <authorList>
            <person name="Tristancho-Baro A.I."/>
            <person name="Buenestado-Serrano S."/>
            <person name="Garcia De Viedma D."/>
            <person name="Milagro-Beamonte A."/>
            <person name="Burillo N."/>
            <person name="Sanz S."/>
            <person name="Lopez-Calleja A.I."/>
            <person name="Penas-Utrilla D."/>
            <person name="Guardingo M."/>
            <person name="Garcia M.J."/>
            <person name="Vinuelas-Bayon J."/>
        </authorList>
    </citation>
    <scope>NUCLEOTIDE SEQUENCE [LARGE SCALE GENOMIC DNA]</scope>
    <source>
        <strain evidence="10">HUMS_12744610</strain>
    </source>
</reference>
<accession>A0ABV4BYJ3</accession>
<evidence type="ECO:0000313" key="9">
    <source>
        <dbReference type="EMBL" id="MEY8015364.1"/>
    </source>
</evidence>
<evidence type="ECO:0000256" key="5">
    <source>
        <dbReference type="ARBA" id="ARBA00022989"/>
    </source>
</evidence>
<keyword evidence="6 8" id="KW-0472">Membrane</keyword>
<dbReference type="Gene3D" id="2.60.40.2880">
    <property type="entry name" value="MmpS1-5, C-terminal soluble domain"/>
    <property type="match status" value="1"/>
</dbReference>
<evidence type="ECO:0000256" key="4">
    <source>
        <dbReference type="ARBA" id="ARBA00022692"/>
    </source>
</evidence>
<evidence type="ECO:0000256" key="7">
    <source>
        <dbReference type="SAM" id="MobiDB-lite"/>
    </source>
</evidence>
<evidence type="ECO:0000256" key="3">
    <source>
        <dbReference type="ARBA" id="ARBA00022475"/>
    </source>
</evidence>
<proteinExistence type="inferred from homology"/>
<feature type="compositionally biased region" description="Pro residues" evidence="7">
    <location>
        <begin position="73"/>
        <end position="92"/>
    </location>
</feature>
<evidence type="ECO:0000313" key="10">
    <source>
        <dbReference type="Proteomes" id="UP001564760"/>
    </source>
</evidence>
<feature type="transmembrane region" description="Helical" evidence="8">
    <location>
        <begin position="97"/>
        <end position="122"/>
    </location>
</feature>
<evidence type="ECO:0000256" key="1">
    <source>
        <dbReference type="ARBA" id="ARBA00004236"/>
    </source>
</evidence>
<keyword evidence="4 8" id="KW-0812">Transmembrane</keyword>
<dbReference type="Pfam" id="PF05423">
    <property type="entry name" value="Mycobact_memb"/>
    <property type="match status" value="1"/>
</dbReference>
<dbReference type="RefSeq" id="WP_369737823.1">
    <property type="nucleotide sequence ID" value="NZ_JBGEDP010000001.1"/>
</dbReference>
<organism evidence="9 10">
    <name type="scientific">Mycobacterium servetii</name>
    <dbReference type="NCBI Taxonomy" id="3237418"/>
    <lineage>
        <taxon>Bacteria</taxon>
        <taxon>Bacillati</taxon>
        <taxon>Actinomycetota</taxon>
        <taxon>Actinomycetes</taxon>
        <taxon>Mycobacteriales</taxon>
        <taxon>Mycobacteriaceae</taxon>
        <taxon>Mycobacterium</taxon>
    </lineage>
</organism>